<proteinExistence type="predicted"/>
<dbReference type="Proteomes" id="UP001224775">
    <property type="component" value="Unassembled WGS sequence"/>
</dbReference>
<dbReference type="AlphaFoldDB" id="A0AAD9DHM5"/>
<comment type="caution">
    <text evidence="2">The sequence shown here is derived from an EMBL/GenBank/DDBJ whole genome shotgun (WGS) entry which is preliminary data.</text>
</comment>
<feature type="region of interest" description="Disordered" evidence="1">
    <location>
        <begin position="175"/>
        <end position="200"/>
    </location>
</feature>
<feature type="compositionally biased region" description="Polar residues" evidence="1">
    <location>
        <begin position="177"/>
        <end position="190"/>
    </location>
</feature>
<protein>
    <submittedName>
        <fullName evidence="2">Uncharacterized protein</fullName>
    </submittedName>
</protein>
<dbReference type="EMBL" id="JATAAI010000004">
    <property type="protein sequence ID" value="KAK1746414.1"/>
    <property type="molecule type" value="Genomic_DNA"/>
</dbReference>
<gene>
    <name evidence="2" type="ORF">QTG54_003021</name>
</gene>
<evidence type="ECO:0000256" key="1">
    <source>
        <dbReference type="SAM" id="MobiDB-lite"/>
    </source>
</evidence>
<organism evidence="2 3">
    <name type="scientific">Skeletonema marinoi</name>
    <dbReference type="NCBI Taxonomy" id="267567"/>
    <lineage>
        <taxon>Eukaryota</taxon>
        <taxon>Sar</taxon>
        <taxon>Stramenopiles</taxon>
        <taxon>Ochrophyta</taxon>
        <taxon>Bacillariophyta</taxon>
        <taxon>Coscinodiscophyceae</taxon>
        <taxon>Thalassiosirophycidae</taxon>
        <taxon>Thalassiosirales</taxon>
        <taxon>Skeletonemataceae</taxon>
        <taxon>Skeletonema</taxon>
        <taxon>Skeletonema marinoi-dohrnii complex</taxon>
    </lineage>
</organism>
<evidence type="ECO:0000313" key="3">
    <source>
        <dbReference type="Proteomes" id="UP001224775"/>
    </source>
</evidence>
<reference evidence="2" key="1">
    <citation type="submission" date="2023-06" db="EMBL/GenBank/DDBJ databases">
        <title>Survivors Of The Sea: Transcriptome response of Skeletonema marinoi to long-term dormancy.</title>
        <authorList>
            <person name="Pinder M.I.M."/>
            <person name="Kourtchenko O."/>
            <person name="Robertson E.K."/>
            <person name="Larsson T."/>
            <person name="Maumus F."/>
            <person name="Osuna-Cruz C.M."/>
            <person name="Vancaester E."/>
            <person name="Stenow R."/>
            <person name="Vandepoele K."/>
            <person name="Ploug H."/>
            <person name="Bruchert V."/>
            <person name="Godhe A."/>
            <person name="Topel M."/>
        </authorList>
    </citation>
    <scope>NUCLEOTIDE SEQUENCE</scope>
    <source>
        <strain evidence="2">R05AC</strain>
    </source>
</reference>
<evidence type="ECO:0000313" key="2">
    <source>
        <dbReference type="EMBL" id="KAK1746414.1"/>
    </source>
</evidence>
<name>A0AAD9DHM5_9STRA</name>
<accession>A0AAD9DHM5</accession>
<sequence>MSTPVDFTADQCVEMFIDMVRNGVPGDFVSVLIAIFNHRGFAWMNDNLFNEHIGNEYRKFLGQKLLEDAHFYDRYVVRLFKSLRFRSLADFDDWKDRKETEFRKVISKHEILGLGTNDSNPGITTAVSNAFKRNAILRYNGSETVAPPSVGTAPAAVPATGAGAAQVASSFGAPLQVPSTPSRAHQQSAHISHLTPLRNNWSGLPDQGSYTSRTPIIGSSSNSLSAIGSILTTPRRTGGENINPNGLGAFADLSIGGSTISSFNGSVQTGNNSTQLINGAALDNVHRMFLNQHAVHQFFNSVESDAMKFLKNTKDVEASKNFNGFKSFRHSVENEEEHYNAVQKSAEDRLAQIQRDQNDIPAAANLERDRIKANNESGLLQIKAERDTKLLALKEVYEANVRGLHEEHARQKTNLDAQSQTDWSLIETNARDTLAQLSTTSTQIQNDLTRNKEEKERKLTLAKAYLLAIEKGFQLFDSLNECHESENDEDWQKYRLMKQNHLQLLKSIAEEKLNELKGSVWPQPDNDDVSL</sequence>
<keyword evidence="3" id="KW-1185">Reference proteome</keyword>